<dbReference type="GO" id="GO:0070390">
    <property type="term" value="C:transcription export complex 2"/>
    <property type="evidence" value="ECO:0007669"/>
    <property type="project" value="EnsemblFungi"/>
</dbReference>
<organism evidence="4 5">
    <name type="scientific">Lodderomyces elongisporus (strain ATCC 11503 / CBS 2605 / JCM 1781 / NBRC 1676 / NRRL YB-4239)</name>
    <name type="common">Yeast</name>
    <name type="synonym">Saccharomyces elongisporus</name>
    <dbReference type="NCBI Taxonomy" id="379508"/>
    <lineage>
        <taxon>Eukaryota</taxon>
        <taxon>Fungi</taxon>
        <taxon>Dikarya</taxon>
        <taxon>Ascomycota</taxon>
        <taxon>Saccharomycotina</taxon>
        <taxon>Pichiomycetes</taxon>
        <taxon>Debaryomycetaceae</taxon>
        <taxon>Candida/Lodderomyces clade</taxon>
        <taxon>Lodderomyces</taxon>
    </lineage>
</organism>
<dbReference type="GO" id="GO:0042802">
    <property type="term" value="F:identical protein binding"/>
    <property type="evidence" value="ECO:0007669"/>
    <property type="project" value="EnsemblFungi"/>
</dbReference>
<accession>A5E173</accession>
<keyword evidence="4" id="KW-0132">Cell division</keyword>
<feature type="compositionally biased region" description="Low complexity" evidence="2">
    <location>
        <begin position="23"/>
        <end position="42"/>
    </location>
</feature>
<evidence type="ECO:0000256" key="1">
    <source>
        <dbReference type="ARBA" id="ARBA00022723"/>
    </source>
</evidence>
<dbReference type="EMBL" id="CH981527">
    <property type="protein sequence ID" value="EDK45181.1"/>
    <property type="molecule type" value="Genomic_DNA"/>
</dbReference>
<evidence type="ECO:0000256" key="2">
    <source>
        <dbReference type="SAM" id="MobiDB-lite"/>
    </source>
</evidence>
<dbReference type="AlphaFoldDB" id="A5E173"/>
<dbReference type="InterPro" id="IPR050230">
    <property type="entry name" value="CALM/Myosin/TropC-like"/>
</dbReference>
<dbReference type="OMA" id="EFFMIMK"/>
<dbReference type="VEuPathDB" id="FungiDB:LELG_03360"/>
<dbReference type="SUPFAM" id="SSF47473">
    <property type="entry name" value="EF-hand"/>
    <property type="match status" value="1"/>
</dbReference>
<dbReference type="GO" id="GO:0043161">
    <property type="term" value="P:proteasome-mediated ubiquitin-dependent protein catabolic process"/>
    <property type="evidence" value="ECO:0007669"/>
    <property type="project" value="EnsemblFungi"/>
</dbReference>
<dbReference type="GeneID" id="5232598"/>
<reference evidence="4 5" key="1">
    <citation type="journal article" date="2009" name="Nature">
        <title>Evolution of pathogenicity and sexual reproduction in eight Candida genomes.</title>
        <authorList>
            <person name="Butler G."/>
            <person name="Rasmussen M.D."/>
            <person name="Lin M.F."/>
            <person name="Santos M.A."/>
            <person name="Sakthikumar S."/>
            <person name="Munro C.A."/>
            <person name="Rheinbay E."/>
            <person name="Grabherr M."/>
            <person name="Forche A."/>
            <person name="Reedy J.L."/>
            <person name="Agrafioti I."/>
            <person name="Arnaud M.B."/>
            <person name="Bates S."/>
            <person name="Brown A.J."/>
            <person name="Brunke S."/>
            <person name="Costanzo M.C."/>
            <person name="Fitzpatrick D.A."/>
            <person name="de Groot P.W."/>
            <person name="Harris D."/>
            <person name="Hoyer L.L."/>
            <person name="Hube B."/>
            <person name="Klis F.M."/>
            <person name="Kodira C."/>
            <person name="Lennard N."/>
            <person name="Logue M.E."/>
            <person name="Martin R."/>
            <person name="Neiman A.M."/>
            <person name="Nikolaou E."/>
            <person name="Quail M.A."/>
            <person name="Quinn J."/>
            <person name="Santos M.C."/>
            <person name="Schmitzberger F.F."/>
            <person name="Sherlock G."/>
            <person name="Shah P."/>
            <person name="Silverstein K.A."/>
            <person name="Skrzypek M.S."/>
            <person name="Soll D."/>
            <person name="Staggs R."/>
            <person name="Stansfield I."/>
            <person name="Stumpf M.P."/>
            <person name="Sudbery P.E."/>
            <person name="Srikantha T."/>
            <person name="Zeng Q."/>
            <person name="Berman J."/>
            <person name="Berriman M."/>
            <person name="Heitman J."/>
            <person name="Gow N.A."/>
            <person name="Lorenz M.C."/>
            <person name="Birren B.W."/>
            <person name="Kellis M."/>
            <person name="Cuomo C.A."/>
        </authorList>
    </citation>
    <scope>NUCLEOTIDE SEQUENCE [LARGE SCALE GENOMIC DNA]</scope>
    <source>
        <strain evidence="5">ATCC 11503 / BCRC 21390 / CBS 2605 / JCM 1781 / NBRC 1676 / NRRL YB-4239</strain>
    </source>
</reference>
<dbReference type="PANTHER" id="PTHR23048">
    <property type="entry name" value="MYOSIN LIGHT CHAIN 1, 3"/>
    <property type="match status" value="1"/>
</dbReference>
<dbReference type="GO" id="GO:0030474">
    <property type="term" value="P:spindle pole body duplication"/>
    <property type="evidence" value="ECO:0007669"/>
    <property type="project" value="EnsemblFungi"/>
</dbReference>
<dbReference type="Gene3D" id="1.10.238.10">
    <property type="entry name" value="EF-hand"/>
    <property type="match status" value="2"/>
</dbReference>
<evidence type="ECO:0000259" key="3">
    <source>
        <dbReference type="PROSITE" id="PS50222"/>
    </source>
</evidence>
<dbReference type="HOGENOM" id="CLU_061288_18_1_1"/>
<dbReference type="GO" id="GO:0051301">
    <property type="term" value="P:cell division"/>
    <property type="evidence" value="ECO:0007669"/>
    <property type="project" value="UniProtKB-KW"/>
</dbReference>
<dbReference type="Proteomes" id="UP000001996">
    <property type="component" value="Unassembled WGS sequence"/>
</dbReference>
<dbReference type="CDD" id="cd00051">
    <property type="entry name" value="EFh"/>
    <property type="match status" value="2"/>
</dbReference>
<keyword evidence="4" id="KW-0131">Cell cycle</keyword>
<dbReference type="OrthoDB" id="343296at2759"/>
<evidence type="ECO:0000313" key="4">
    <source>
        <dbReference type="EMBL" id="EDK45181.1"/>
    </source>
</evidence>
<feature type="domain" description="EF-hand" evidence="3">
    <location>
        <begin position="52"/>
        <end position="87"/>
    </location>
</feature>
<sequence>MFNRGERITSLGGGVGGSGGNGNANSSVTRNFSGTNNHINSNNNVKQELAEEQKSEIREAFQLFDMDGDGQLDYHETKVAFRALGFDLSKREVLDIIREYDLNDSHRLSYENFFKVVGEMILKRDPLEEIRRAFQLFDTEGTGLISVRSLKKISRDLGENLSDEELKAMIEEFDLDEDGGSMYIRIIKFFGATNISF</sequence>
<dbReference type="GO" id="GO:0005509">
    <property type="term" value="F:calcium ion binding"/>
    <property type="evidence" value="ECO:0007669"/>
    <property type="project" value="InterPro"/>
</dbReference>
<name>A5E173_LODEL</name>
<feature type="region of interest" description="Disordered" evidence="2">
    <location>
        <begin position="1"/>
        <end position="42"/>
    </location>
</feature>
<dbReference type="InterPro" id="IPR002048">
    <property type="entry name" value="EF_hand_dom"/>
</dbReference>
<dbReference type="GO" id="GO:0005825">
    <property type="term" value="C:half bridge of spindle pole body"/>
    <property type="evidence" value="ECO:0007669"/>
    <property type="project" value="EnsemblFungi"/>
</dbReference>
<dbReference type="PROSITE" id="PS50222">
    <property type="entry name" value="EF_HAND_2"/>
    <property type="match status" value="3"/>
</dbReference>
<keyword evidence="5" id="KW-1185">Reference proteome</keyword>
<dbReference type="FunFam" id="1.10.238.10:FF:000001">
    <property type="entry name" value="Calmodulin 1"/>
    <property type="match status" value="1"/>
</dbReference>
<dbReference type="InParanoid" id="A5E173"/>
<protein>
    <submittedName>
        <fullName evidence="4">Cell division control protein 31</fullName>
    </submittedName>
</protein>
<feature type="domain" description="EF-hand" evidence="3">
    <location>
        <begin position="125"/>
        <end position="160"/>
    </location>
</feature>
<gene>
    <name evidence="4" type="ORF">LELG_03360</name>
</gene>
<dbReference type="GO" id="GO:0048193">
    <property type="term" value="P:Golgi vesicle transport"/>
    <property type="evidence" value="ECO:0007669"/>
    <property type="project" value="EnsemblFungi"/>
</dbReference>
<dbReference type="STRING" id="379508.A5E173"/>
<evidence type="ECO:0000313" key="5">
    <source>
        <dbReference type="Proteomes" id="UP000001996"/>
    </source>
</evidence>
<dbReference type="InterPro" id="IPR011992">
    <property type="entry name" value="EF-hand-dom_pair"/>
</dbReference>
<dbReference type="eggNOG" id="KOG0028">
    <property type="taxonomic scope" value="Eukaryota"/>
</dbReference>
<dbReference type="SMART" id="SM00054">
    <property type="entry name" value="EFh"/>
    <property type="match status" value="3"/>
</dbReference>
<keyword evidence="1" id="KW-0479">Metal-binding</keyword>
<dbReference type="PANTHER" id="PTHR23048:SF48">
    <property type="entry name" value="CENTRIN 3"/>
    <property type="match status" value="1"/>
</dbReference>
<dbReference type="GO" id="GO:0016460">
    <property type="term" value="C:myosin II complex"/>
    <property type="evidence" value="ECO:0007669"/>
    <property type="project" value="TreeGrafter"/>
</dbReference>
<feature type="domain" description="EF-hand" evidence="3">
    <location>
        <begin position="88"/>
        <end position="123"/>
    </location>
</feature>
<feature type="compositionally biased region" description="Gly residues" evidence="2">
    <location>
        <begin position="11"/>
        <end position="22"/>
    </location>
</feature>
<dbReference type="KEGG" id="lel:PVL30_002858"/>
<dbReference type="FunCoup" id="A5E173">
    <property type="interactions" value="844"/>
</dbReference>
<dbReference type="Pfam" id="PF13499">
    <property type="entry name" value="EF-hand_7"/>
    <property type="match status" value="2"/>
</dbReference>
<proteinExistence type="predicted"/>